<evidence type="ECO:0000313" key="2">
    <source>
        <dbReference type="Proteomes" id="UP000183832"/>
    </source>
</evidence>
<accession>A0A1J1HHD8</accession>
<sequence>MNVGRFEMAIIIFIPLCELSLKNNFHKKSSNTDNKLNPQHVHSIIVKNFRSLLGSSHENPVYIKSLRLIKFLKIGFNTLRLEAIYGIKEAKCKYVSSGGKHHSHTLEELAINYTMLLRSDINSE</sequence>
<proteinExistence type="predicted"/>
<dbReference type="AlphaFoldDB" id="A0A1J1HHD8"/>
<protein>
    <submittedName>
        <fullName evidence="1">CLUMA_CG001093, isoform A</fullName>
    </submittedName>
</protein>
<dbReference type="EMBL" id="CVRI01000004">
    <property type="protein sequence ID" value="CRK87291.1"/>
    <property type="molecule type" value="Genomic_DNA"/>
</dbReference>
<name>A0A1J1HHD8_9DIPT</name>
<reference evidence="1 2" key="1">
    <citation type="submission" date="2015-04" db="EMBL/GenBank/DDBJ databases">
        <authorList>
            <person name="Syromyatnikov M.Y."/>
            <person name="Popov V.N."/>
        </authorList>
    </citation>
    <scope>NUCLEOTIDE SEQUENCE [LARGE SCALE GENOMIC DNA]</scope>
</reference>
<organism evidence="1 2">
    <name type="scientific">Clunio marinus</name>
    <dbReference type="NCBI Taxonomy" id="568069"/>
    <lineage>
        <taxon>Eukaryota</taxon>
        <taxon>Metazoa</taxon>
        <taxon>Ecdysozoa</taxon>
        <taxon>Arthropoda</taxon>
        <taxon>Hexapoda</taxon>
        <taxon>Insecta</taxon>
        <taxon>Pterygota</taxon>
        <taxon>Neoptera</taxon>
        <taxon>Endopterygota</taxon>
        <taxon>Diptera</taxon>
        <taxon>Nematocera</taxon>
        <taxon>Chironomoidea</taxon>
        <taxon>Chironomidae</taxon>
        <taxon>Clunio</taxon>
    </lineage>
</organism>
<dbReference type="Proteomes" id="UP000183832">
    <property type="component" value="Unassembled WGS sequence"/>
</dbReference>
<gene>
    <name evidence="1" type="ORF">CLUMA_CG001093</name>
</gene>
<evidence type="ECO:0000313" key="1">
    <source>
        <dbReference type="EMBL" id="CRK87291.1"/>
    </source>
</evidence>
<keyword evidence="2" id="KW-1185">Reference proteome</keyword>